<evidence type="ECO:0000259" key="2">
    <source>
        <dbReference type="Pfam" id="PF13670"/>
    </source>
</evidence>
<accession>A0A7W6WKD6</accession>
<evidence type="ECO:0000313" key="4">
    <source>
        <dbReference type="Proteomes" id="UP000555728"/>
    </source>
</evidence>
<gene>
    <name evidence="3" type="ORF">GGD88_001196</name>
</gene>
<evidence type="ECO:0000256" key="1">
    <source>
        <dbReference type="SAM" id="SignalP"/>
    </source>
</evidence>
<name>A0A7W6WKD6_9PROT</name>
<reference evidence="3 4" key="1">
    <citation type="submission" date="2020-08" db="EMBL/GenBank/DDBJ databases">
        <title>Genome sequencing of Purple Non-Sulfur Bacteria from various extreme environments.</title>
        <authorList>
            <person name="Mayer M."/>
        </authorList>
    </citation>
    <scope>NUCLEOTIDE SEQUENCE [LARGE SCALE GENOMIC DNA]</scope>
    <source>
        <strain evidence="3 4">JA135</strain>
    </source>
</reference>
<proteinExistence type="predicted"/>
<dbReference type="EMBL" id="JACIGI010000007">
    <property type="protein sequence ID" value="MBB4285478.1"/>
    <property type="molecule type" value="Genomic_DNA"/>
</dbReference>
<organism evidence="3 4">
    <name type="scientific">Roseospira goensis</name>
    <dbReference type="NCBI Taxonomy" id="391922"/>
    <lineage>
        <taxon>Bacteria</taxon>
        <taxon>Pseudomonadati</taxon>
        <taxon>Pseudomonadota</taxon>
        <taxon>Alphaproteobacteria</taxon>
        <taxon>Rhodospirillales</taxon>
        <taxon>Rhodospirillaceae</taxon>
        <taxon>Roseospira</taxon>
    </lineage>
</organism>
<feature type="domain" description="PepSY" evidence="2">
    <location>
        <begin position="8"/>
        <end position="92"/>
    </location>
</feature>
<keyword evidence="1" id="KW-0732">Signal</keyword>
<keyword evidence="4" id="KW-1185">Reference proteome</keyword>
<feature type="chain" id="PRO_5030844959" description="PepSY domain-containing protein" evidence="1">
    <location>
        <begin position="24"/>
        <end position="95"/>
    </location>
</feature>
<feature type="signal peptide" evidence="1">
    <location>
        <begin position="1"/>
        <end position="23"/>
    </location>
</feature>
<protein>
    <recommendedName>
        <fullName evidence="2">PepSY domain-containing protein</fullName>
    </recommendedName>
</protein>
<comment type="caution">
    <text evidence="3">The sequence shown here is derived from an EMBL/GenBank/DDBJ whole genome shotgun (WGS) entry which is preliminary data.</text>
</comment>
<dbReference type="AlphaFoldDB" id="A0A7W6WKD6"/>
<dbReference type="Proteomes" id="UP000555728">
    <property type="component" value="Unassembled WGS sequence"/>
</dbReference>
<evidence type="ECO:0000313" key="3">
    <source>
        <dbReference type="EMBL" id="MBB4285478.1"/>
    </source>
</evidence>
<dbReference type="InterPro" id="IPR025711">
    <property type="entry name" value="PepSY"/>
</dbReference>
<dbReference type="RefSeq" id="WP_184432713.1">
    <property type="nucleotide sequence ID" value="NZ_JACIGI010000007.1"/>
</dbReference>
<dbReference type="Pfam" id="PF13670">
    <property type="entry name" value="PepSY_2"/>
    <property type="match status" value="1"/>
</dbReference>
<sequence length="95" mass="10290">MRPTLIAAATATALTLAAVPALASSTDVQGTTAPRSAWMSVGQVANMFTSRGLDVRSVDTYRDHYEVEFIDAQGVRMEAYVDPVTGKVLRQERDD</sequence>
<dbReference type="Gene3D" id="3.10.450.40">
    <property type="match status" value="1"/>
</dbReference>